<sequence>MRHREWAPAGAHMRPPGAAWQPWGGQAGGDAQAGSPSDSPELDTEARTMAALRQGFGNLGQLRARGLQGWTSGTHPCDDWAGVTCDAAGRVIALELGGWGISGRLLPELVGLTALQRLNLSANNLQGGLPSNWARTGVFPDLTVLDLSSNPRLNGVVIAQWGTQGAFASLQEMNLSHSGLSGQLPLAWGGQLSLPALRTLDLSGNGLQGTVPASWSTPGSMTRLAALHLGSNALTGSLPPEWGIRPTSLPRLAVLGLARNNLTGTLPDVWGTGFPALREVQLQGNQLQGVLPGEWGVRGRWRALELLQLQGNALQGPAPAAWGGAGVLPSLSYLMLRPGNPGLCGALPSGLAAPAASAPPPAPAFVPPQNSSNAYLQVQYQLSGRDLGGRNSSASDPEVRQRVTSAFQRTLGPGVNATLLDLKQSQQIGDARRLRRLMQAPAAGPAAAPTWQAVFLITAKPVDLLTITQNVHARTLPGKFEQELAASGLPNTRAVPAGVNSVQHDGTLAPVSDTLIPPAAAPGGAPPPAGVVGAMPGLHVAAVDGGTNPPGQGSGGGTAALVGGVLGAAIALAFAGAVAWLYMRKRARTAATDSEKPLKPGAAARAGSVQGASVRKDGDRGAAATAAVTAGEGGKGTKGEGAEAGDPVPDPDLKQVTVDPSAVEALLAAVRADAAQALARKQAAQPQDAHALGPPASSRPDSVLTISEIEPAPAEDAAAAAARAAKGKGVMRGVISKASRTDSANSLRLAASDGGSPAAGYGAAAGGAACSSGAGSSSDRGGSALTSASPGSTTDSLSGSESGRKPAAVVTMRSSAAAAVQQRVLAAEAALHGGRAAHMPRPGGARAVLLPAAAGSGFAPAGPLRAGSLSSPRAQPRQPNPLVQIAMQLREMEAAAAARSGAAHGSAGSLANLARSASAANIAWQSREATLRELEAQLGLVRAGLESGRTAQLEGLGREELGKLTSLLESMEREQGSERGPRRVRLPEQPLAQTRRPPSRSATPPAP</sequence>
<dbReference type="SUPFAM" id="SSF52058">
    <property type="entry name" value="L domain-like"/>
    <property type="match status" value="1"/>
</dbReference>
<feature type="compositionally biased region" description="Low complexity" evidence="4">
    <location>
        <begin position="770"/>
        <end position="784"/>
    </location>
</feature>
<dbReference type="InterPro" id="IPR003591">
    <property type="entry name" value="Leu-rich_rpt_typical-subtyp"/>
</dbReference>
<accession>A0AAW1R384</accession>
<evidence type="ECO:0000313" key="8">
    <source>
        <dbReference type="Proteomes" id="UP001445335"/>
    </source>
</evidence>
<name>A0AAW1R384_9CHLO</name>
<feature type="region of interest" description="Disordered" evidence="4">
    <location>
        <begin position="770"/>
        <end position="809"/>
    </location>
</feature>
<keyword evidence="5" id="KW-0812">Transmembrane</keyword>
<keyword evidence="5" id="KW-1133">Transmembrane helix</keyword>
<evidence type="ECO:0000256" key="4">
    <source>
        <dbReference type="SAM" id="MobiDB-lite"/>
    </source>
</evidence>
<protein>
    <recommendedName>
        <fullName evidence="6">Leucine-rich repeat-containing N-terminal plant-type domain-containing protein</fullName>
    </recommendedName>
</protein>
<dbReference type="PANTHER" id="PTHR48007:SF76">
    <property type="entry name" value="OS03G0145102 PROTEIN"/>
    <property type="match status" value="1"/>
</dbReference>
<gene>
    <name evidence="7" type="ORF">WJX81_002350</name>
</gene>
<dbReference type="SMART" id="SM00369">
    <property type="entry name" value="LRR_TYP"/>
    <property type="match status" value="5"/>
</dbReference>
<dbReference type="InterPro" id="IPR032675">
    <property type="entry name" value="LRR_dom_sf"/>
</dbReference>
<proteinExistence type="predicted"/>
<feature type="region of interest" description="Disordered" evidence="4">
    <location>
        <begin position="679"/>
        <end position="702"/>
    </location>
</feature>
<comment type="caution">
    <text evidence="7">The sequence shown here is derived from an EMBL/GenBank/DDBJ whole genome shotgun (WGS) entry which is preliminary data.</text>
</comment>
<feature type="region of interest" description="Disordered" evidence="4">
    <location>
        <begin position="969"/>
        <end position="1007"/>
    </location>
</feature>
<dbReference type="GO" id="GO:0005930">
    <property type="term" value="C:axoneme"/>
    <property type="evidence" value="ECO:0007669"/>
    <property type="project" value="UniProtKB-SubCell"/>
</dbReference>
<feature type="region of interest" description="Disordered" evidence="4">
    <location>
        <begin position="1"/>
        <end position="44"/>
    </location>
</feature>
<organism evidence="7 8">
    <name type="scientific">Elliptochloris bilobata</name>
    <dbReference type="NCBI Taxonomy" id="381761"/>
    <lineage>
        <taxon>Eukaryota</taxon>
        <taxon>Viridiplantae</taxon>
        <taxon>Chlorophyta</taxon>
        <taxon>core chlorophytes</taxon>
        <taxon>Trebouxiophyceae</taxon>
        <taxon>Trebouxiophyceae incertae sedis</taxon>
        <taxon>Elliptochloris clade</taxon>
        <taxon>Elliptochloris</taxon>
    </lineage>
</organism>
<keyword evidence="3" id="KW-0677">Repeat</keyword>
<dbReference type="Proteomes" id="UP001445335">
    <property type="component" value="Unassembled WGS sequence"/>
</dbReference>
<feature type="domain" description="Leucine-rich repeat-containing N-terminal plant-type" evidence="6">
    <location>
        <begin position="43"/>
        <end position="86"/>
    </location>
</feature>
<keyword evidence="8" id="KW-1185">Reference proteome</keyword>
<dbReference type="Pfam" id="PF08263">
    <property type="entry name" value="LRRNT_2"/>
    <property type="match status" value="1"/>
</dbReference>
<keyword evidence="5" id="KW-0472">Membrane</keyword>
<comment type="subcellular location">
    <subcellularLocation>
        <location evidence="1">Cytoplasm</location>
        <location evidence="1">Cytoskeleton</location>
        <location evidence="1">Cilium axoneme</location>
    </subcellularLocation>
</comment>
<feature type="region of interest" description="Disordered" evidence="4">
    <location>
        <begin position="590"/>
        <end position="655"/>
    </location>
</feature>
<evidence type="ECO:0000313" key="7">
    <source>
        <dbReference type="EMBL" id="KAK9827702.1"/>
    </source>
</evidence>
<evidence type="ECO:0000256" key="3">
    <source>
        <dbReference type="ARBA" id="ARBA00022737"/>
    </source>
</evidence>
<evidence type="ECO:0000256" key="5">
    <source>
        <dbReference type="SAM" id="Phobius"/>
    </source>
</evidence>
<dbReference type="InterPro" id="IPR046959">
    <property type="entry name" value="PRK1-6/SRF4-like"/>
</dbReference>
<dbReference type="Pfam" id="PF00560">
    <property type="entry name" value="LRR_1"/>
    <property type="match status" value="2"/>
</dbReference>
<evidence type="ECO:0000256" key="1">
    <source>
        <dbReference type="ARBA" id="ARBA00004430"/>
    </source>
</evidence>
<reference evidence="7 8" key="1">
    <citation type="journal article" date="2024" name="Nat. Commun.">
        <title>Phylogenomics reveals the evolutionary origins of lichenization in chlorophyte algae.</title>
        <authorList>
            <person name="Puginier C."/>
            <person name="Libourel C."/>
            <person name="Otte J."/>
            <person name="Skaloud P."/>
            <person name="Haon M."/>
            <person name="Grisel S."/>
            <person name="Petersen M."/>
            <person name="Berrin J.G."/>
            <person name="Delaux P.M."/>
            <person name="Dal Grande F."/>
            <person name="Keller J."/>
        </authorList>
    </citation>
    <scope>NUCLEOTIDE SEQUENCE [LARGE SCALE GENOMIC DNA]</scope>
    <source>
        <strain evidence="7 8">SAG 245.80</strain>
    </source>
</reference>
<feature type="compositionally biased region" description="Low complexity" evidence="4">
    <location>
        <begin position="15"/>
        <end position="39"/>
    </location>
</feature>
<dbReference type="EMBL" id="JALJOU010000055">
    <property type="protein sequence ID" value="KAK9827702.1"/>
    <property type="molecule type" value="Genomic_DNA"/>
</dbReference>
<feature type="compositionally biased region" description="Polar residues" evidence="4">
    <location>
        <begin position="785"/>
        <end position="801"/>
    </location>
</feature>
<dbReference type="PANTHER" id="PTHR48007">
    <property type="entry name" value="LEUCINE-RICH REPEAT RECEPTOR-LIKE PROTEIN KINASE PXC1"/>
    <property type="match status" value="1"/>
</dbReference>
<keyword evidence="2" id="KW-0433">Leucine-rich repeat</keyword>
<dbReference type="Gene3D" id="3.80.10.10">
    <property type="entry name" value="Ribonuclease Inhibitor"/>
    <property type="match status" value="2"/>
</dbReference>
<evidence type="ECO:0000259" key="6">
    <source>
        <dbReference type="Pfam" id="PF08263"/>
    </source>
</evidence>
<feature type="compositionally biased region" description="Low complexity" evidence="4">
    <location>
        <begin position="621"/>
        <end position="630"/>
    </location>
</feature>
<feature type="compositionally biased region" description="Low complexity" evidence="4">
    <location>
        <begin position="994"/>
        <end position="1007"/>
    </location>
</feature>
<feature type="transmembrane region" description="Helical" evidence="5">
    <location>
        <begin position="559"/>
        <end position="582"/>
    </location>
</feature>
<dbReference type="InterPro" id="IPR001611">
    <property type="entry name" value="Leu-rich_rpt"/>
</dbReference>
<dbReference type="AlphaFoldDB" id="A0AAW1R384"/>
<dbReference type="InterPro" id="IPR013210">
    <property type="entry name" value="LRR_N_plant-typ"/>
</dbReference>
<evidence type="ECO:0000256" key="2">
    <source>
        <dbReference type="ARBA" id="ARBA00022614"/>
    </source>
</evidence>
<feature type="compositionally biased region" description="Basic and acidic residues" evidence="4">
    <location>
        <begin position="970"/>
        <end position="981"/>
    </location>
</feature>